<comment type="similarity">
    <text evidence="1">In the C-terminal section; belongs to the flavoprotein pyridine nucleotide cytochrome reductase family.</text>
</comment>
<protein>
    <recommendedName>
        <fullName evidence="2">nitric oxide dioxygenase</fullName>
        <ecNumber evidence="2">1.14.12.17</ecNumber>
    </recommendedName>
</protein>
<accession>A0ABW7VQS6</accession>
<dbReference type="CDD" id="cd14782">
    <property type="entry name" value="FHb-globin_2"/>
    <property type="match status" value="1"/>
</dbReference>
<dbReference type="SUPFAM" id="SSF63380">
    <property type="entry name" value="Riboflavin synthase domain-like"/>
    <property type="match status" value="1"/>
</dbReference>
<reference evidence="13 14" key="1">
    <citation type="submission" date="2024-10" db="EMBL/GenBank/DDBJ databases">
        <title>The Natural Products Discovery Center: Release of the First 8490 Sequenced Strains for Exploring Actinobacteria Biosynthetic Diversity.</title>
        <authorList>
            <person name="Kalkreuter E."/>
            <person name="Kautsar S.A."/>
            <person name="Yang D."/>
            <person name="Bader C.D."/>
            <person name="Teijaro C.N."/>
            <person name="Fluegel L."/>
            <person name="Davis C.M."/>
            <person name="Simpson J.R."/>
            <person name="Lauterbach L."/>
            <person name="Steele A.D."/>
            <person name="Gui C."/>
            <person name="Meng S."/>
            <person name="Li G."/>
            <person name="Viehrig K."/>
            <person name="Ye F."/>
            <person name="Su P."/>
            <person name="Kiefer A.F."/>
            <person name="Nichols A."/>
            <person name="Cepeda A.J."/>
            <person name="Yan W."/>
            <person name="Fan B."/>
            <person name="Jiang Y."/>
            <person name="Adhikari A."/>
            <person name="Zheng C.-J."/>
            <person name="Schuster L."/>
            <person name="Cowan T.M."/>
            <person name="Smanski M.J."/>
            <person name="Chevrette M.G."/>
            <person name="De Carvalho L.P.S."/>
            <person name="Shen B."/>
        </authorList>
    </citation>
    <scope>NUCLEOTIDE SEQUENCE [LARGE SCALE GENOMIC DNA]</scope>
    <source>
        <strain evidence="13 14">NPDC019377</strain>
    </source>
</reference>
<evidence type="ECO:0000256" key="10">
    <source>
        <dbReference type="RuleBase" id="RU000356"/>
    </source>
</evidence>
<evidence type="ECO:0000256" key="9">
    <source>
        <dbReference type="ARBA" id="ARBA00049433"/>
    </source>
</evidence>
<keyword evidence="7" id="KW-0520">NAD</keyword>
<dbReference type="EC" id="1.14.12.17" evidence="2"/>
<dbReference type="PANTHER" id="PTHR43396:SF3">
    <property type="entry name" value="FLAVOHEMOPROTEIN"/>
    <property type="match status" value="1"/>
</dbReference>
<evidence type="ECO:0000259" key="12">
    <source>
        <dbReference type="PROSITE" id="PS51384"/>
    </source>
</evidence>
<evidence type="ECO:0000259" key="11">
    <source>
        <dbReference type="PROSITE" id="PS01033"/>
    </source>
</evidence>
<keyword evidence="5" id="KW-0479">Metal-binding</keyword>
<proteinExistence type="inferred from homology"/>
<dbReference type="CDD" id="cd06184">
    <property type="entry name" value="flavohem_like_fad_nad_binding"/>
    <property type="match status" value="1"/>
</dbReference>
<dbReference type="Proteomes" id="UP001611494">
    <property type="component" value="Unassembled WGS sequence"/>
</dbReference>
<dbReference type="InterPro" id="IPR017927">
    <property type="entry name" value="FAD-bd_FR_type"/>
</dbReference>
<dbReference type="EMBL" id="JBIRYL010000001">
    <property type="protein sequence ID" value="MFI2228957.1"/>
    <property type="molecule type" value="Genomic_DNA"/>
</dbReference>
<keyword evidence="6" id="KW-0408">Iron</keyword>
<evidence type="ECO:0000256" key="5">
    <source>
        <dbReference type="ARBA" id="ARBA00022723"/>
    </source>
</evidence>
<keyword evidence="4 10" id="KW-0561">Oxygen transport</keyword>
<evidence type="ECO:0000256" key="8">
    <source>
        <dbReference type="ARBA" id="ARBA00048649"/>
    </source>
</evidence>
<dbReference type="InterPro" id="IPR017938">
    <property type="entry name" value="Riboflavin_synthase-like_b-brl"/>
</dbReference>
<dbReference type="Gene3D" id="1.10.490.10">
    <property type="entry name" value="Globins"/>
    <property type="match status" value="1"/>
</dbReference>
<evidence type="ECO:0000313" key="13">
    <source>
        <dbReference type="EMBL" id="MFI2228957.1"/>
    </source>
</evidence>
<dbReference type="InterPro" id="IPR000971">
    <property type="entry name" value="Globin"/>
</dbReference>
<gene>
    <name evidence="13" type="ORF">ACH49Z_03805</name>
</gene>
<dbReference type="InterPro" id="IPR009050">
    <property type="entry name" value="Globin-like_sf"/>
</dbReference>
<feature type="domain" description="Globin" evidence="11">
    <location>
        <begin position="8"/>
        <end position="149"/>
    </location>
</feature>
<comment type="catalytic activity">
    <reaction evidence="9">
        <text>2 nitric oxide + NADPH + 2 O2 = 2 nitrate + NADP(+) + H(+)</text>
        <dbReference type="Rhea" id="RHEA:19465"/>
        <dbReference type="ChEBI" id="CHEBI:15378"/>
        <dbReference type="ChEBI" id="CHEBI:15379"/>
        <dbReference type="ChEBI" id="CHEBI:16480"/>
        <dbReference type="ChEBI" id="CHEBI:17632"/>
        <dbReference type="ChEBI" id="CHEBI:57783"/>
        <dbReference type="ChEBI" id="CHEBI:58349"/>
        <dbReference type="EC" id="1.14.12.17"/>
    </reaction>
</comment>
<dbReference type="Gene3D" id="2.40.30.10">
    <property type="entry name" value="Translation factors"/>
    <property type="match status" value="1"/>
</dbReference>
<keyword evidence="14" id="KW-1185">Reference proteome</keyword>
<evidence type="ECO:0000313" key="14">
    <source>
        <dbReference type="Proteomes" id="UP001611494"/>
    </source>
</evidence>
<dbReference type="PANTHER" id="PTHR43396">
    <property type="entry name" value="FLAVOHEMOPROTEIN"/>
    <property type="match status" value="1"/>
</dbReference>
<dbReference type="PROSITE" id="PS01033">
    <property type="entry name" value="GLOBIN"/>
    <property type="match status" value="1"/>
</dbReference>
<comment type="catalytic activity">
    <reaction evidence="8">
        <text>2 nitric oxide + NADH + 2 O2 = 2 nitrate + NAD(+) + H(+)</text>
        <dbReference type="Rhea" id="RHEA:19469"/>
        <dbReference type="ChEBI" id="CHEBI:15378"/>
        <dbReference type="ChEBI" id="CHEBI:15379"/>
        <dbReference type="ChEBI" id="CHEBI:16480"/>
        <dbReference type="ChEBI" id="CHEBI:17632"/>
        <dbReference type="ChEBI" id="CHEBI:57540"/>
        <dbReference type="ChEBI" id="CHEBI:57945"/>
        <dbReference type="EC" id="1.14.12.17"/>
    </reaction>
</comment>
<dbReference type="RefSeq" id="WP_397059518.1">
    <property type="nucleotide sequence ID" value="NZ_JBIRYL010000001.1"/>
</dbReference>
<dbReference type="SUPFAM" id="SSF52343">
    <property type="entry name" value="Ferredoxin reductase-like, C-terminal NADP-linked domain"/>
    <property type="match status" value="1"/>
</dbReference>
<dbReference type="InterPro" id="IPR039261">
    <property type="entry name" value="FNR_nucleotide-bd"/>
</dbReference>
<evidence type="ECO:0000256" key="4">
    <source>
        <dbReference type="ARBA" id="ARBA00022621"/>
    </source>
</evidence>
<evidence type="ECO:0000256" key="1">
    <source>
        <dbReference type="ARBA" id="ARBA00006401"/>
    </source>
</evidence>
<dbReference type="PROSITE" id="PS51384">
    <property type="entry name" value="FAD_FR"/>
    <property type="match status" value="1"/>
</dbReference>
<dbReference type="SUPFAM" id="SSF46458">
    <property type="entry name" value="Globin-like"/>
    <property type="match status" value="1"/>
</dbReference>
<feature type="domain" description="FAD-binding FR-type" evidence="12">
    <location>
        <begin position="161"/>
        <end position="272"/>
    </location>
</feature>
<name>A0ABW7VQS6_9NOCA</name>
<dbReference type="PRINTS" id="PR00410">
    <property type="entry name" value="PHEHYDRXLASE"/>
</dbReference>
<evidence type="ECO:0000256" key="3">
    <source>
        <dbReference type="ARBA" id="ARBA00022617"/>
    </source>
</evidence>
<dbReference type="Pfam" id="PF00042">
    <property type="entry name" value="Globin"/>
    <property type="match status" value="1"/>
</dbReference>
<comment type="similarity">
    <text evidence="10">Belongs to the globin family.</text>
</comment>
<keyword evidence="3 10" id="KW-0349">Heme</keyword>
<evidence type="ECO:0000256" key="6">
    <source>
        <dbReference type="ARBA" id="ARBA00023004"/>
    </source>
</evidence>
<comment type="caution">
    <text evidence="13">The sequence shown here is derived from an EMBL/GenBank/DDBJ whole genome shotgun (WGS) entry which is preliminary data.</text>
</comment>
<keyword evidence="10" id="KW-0813">Transport</keyword>
<dbReference type="Gene3D" id="3.40.50.80">
    <property type="entry name" value="Nucleotide-binding domain of ferredoxin-NADP reductase (FNR) module"/>
    <property type="match status" value="1"/>
</dbReference>
<evidence type="ECO:0000256" key="2">
    <source>
        <dbReference type="ARBA" id="ARBA00012229"/>
    </source>
</evidence>
<organism evidence="13 14">
    <name type="scientific">Nocardia testacea</name>
    <dbReference type="NCBI Taxonomy" id="248551"/>
    <lineage>
        <taxon>Bacteria</taxon>
        <taxon>Bacillati</taxon>
        <taxon>Actinomycetota</taxon>
        <taxon>Actinomycetes</taxon>
        <taxon>Mycobacteriales</taxon>
        <taxon>Nocardiaceae</taxon>
        <taxon>Nocardia</taxon>
    </lineage>
</organism>
<sequence>MTTTPAPGLDTRHADIVRATLPLVEAHLDAITATFYRDLFDRHPQLGRDLFNRGDQAQGTQPRALAASIARFAARLVDPAAPQPDSMLARIGHKHASLGITAEQYDVVHEHLFAAIVAVLGAEVVTEPVAAAWDRVYWLMADALIALENRLYAESGVEPGQVFREALVTAREDDPIGVAVFTVESTDPVRPFLGYAPGQYISVGLPQADGARQLRQYSLLGVPGDGRLVFAVKRVDPAPGRPAGEVSTRLYDRIGLGDTLTVTLPFGDVTVDPGATTPLVLISAGIGITPMIGILEYLAAHAPGRRVHLDHTDRAPGTRPLGNRLSALAARLPALGLRWRYRDHTDDLGRHTFDLDAAAFPGDAEFLLCGPTTFLHTVRGTLLEQGVPSGRIRTEQFVPTDWRESTA</sequence>
<dbReference type="InterPro" id="IPR012292">
    <property type="entry name" value="Globin/Proto"/>
</dbReference>
<evidence type="ECO:0000256" key="7">
    <source>
        <dbReference type="ARBA" id="ARBA00023027"/>
    </source>
</evidence>